<keyword evidence="2" id="KW-0238">DNA-binding</keyword>
<dbReference type="PROSITE" id="PS01124">
    <property type="entry name" value="HTH_ARAC_FAMILY_2"/>
    <property type="match status" value="1"/>
</dbReference>
<sequence length="292" mass="34532">MENVIPKVTYKQHQSLHIEVMNFQELSEKLENTKDHNPYNLHRIEFFLILILNEGSYTHFVDFAPFELKSGSALFVAKNQVHFFSRKIKDVNGYCIVFNTTFREKFHFSFDSIKLNRLFNYHIETPIIHQENLLKDSFIAVAQQLYNEYKSPNTFVKTEMLRALLQVLFLKAERAKESQSTTGIKPYWLDTFNSFKNQLEDHYRESRSSRYYSSKINISYKFLNDVVKKISGKTAKAFIDDFVIMEIKRLLVSTALSIKEISYQTGFEEPSNMVKFFKKHTKITPLKLRQQL</sequence>
<dbReference type="RefSeq" id="WP_148539798.1">
    <property type="nucleotide sequence ID" value="NZ_VSDQ01000163.1"/>
</dbReference>
<dbReference type="Gene3D" id="1.10.10.60">
    <property type="entry name" value="Homeodomain-like"/>
    <property type="match status" value="1"/>
</dbReference>
<dbReference type="SUPFAM" id="SSF46689">
    <property type="entry name" value="Homeodomain-like"/>
    <property type="match status" value="1"/>
</dbReference>
<evidence type="ECO:0000256" key="2">
    <source>
        <dbReference type="ARBA" id="ARBA00023125"/>
    </source>
</evidence>
<protein>
    <submittedName>
        <fullName evidence="5">AraC family transcriptional regulator</fullName>
    </submittedName>
</protein>
<dbReference type="InterPro" id="IPR009057">
    <property type="entry name" value="Homeodomain-like_sf"/>
</dbReference>
<keyword evidence="1" id="KW-0805">Transcription regulation</keyword>
<dbReference type="InterPro" id="IPR003313">
    <property type="entry name" value="AraC-bd"/>
</dbReference>
<reference evidence="5 6" key="1">
    <citation type="submission" date="2019-08" db="EMBL/GenBank/DDBJ databases">
        <title>Seonamhaeicola sediminis sp. nov., isolated from marine sediment.</title>
        <authorList>
            <person name="Cao W.R."/>
        </authorList>
    </citation>
    <scope>NUCLEOTIDE SEQUENCE [LARGE SCALE GENOMIC DNA]</scope>
    <source>
        <strain evidence="5 6">B011</strain>
    </source>
</reference>
<dbReference type="SMART" id="SM00342">
    <property type="entry name" value="HTH_ARAC"/>
    <property type="match status" value="1"/>
</dbReference>
<dbReference type="Proteomes" id="UP000323930">
    <property type="component" value="Unassembled WGS sequence"/>
</dbReference>
<gene>
    <name evidence="5" type="ORF">FUA24_01815</name>
</gene>
<dbReference type="PANTHER" id="PTHR43280:SF32">
    <property type="entry name" value="TRANSCRIPTIONAL REGULATORY PROTEIN"/>
    <property type="match status" value="1"/>
</dbReference>
<accession>A0A5D0JE79</accession>
<feature type="domain" description="HTH araC/xylS-type" evidence="4">
    <location>
        <begin position="193"/>
        <end position="291"/>
    </location>
</feature>
<organism evidence="5 6">
    <name type="scientific">Seonamhaeicola marinus</name>
    <dbReference type="NCBI Taxonomy" id="1912246"/>
    <lineage>
        <taxon>Bacteria</taxon>
        <taxon>Pseudomonadati</taxon>
        <taxon>Bacteroidota</taxon>
        <taxon>Flavobacteriia</taxon>
        <taxon>Flavobacteriales</taxon>
        <taxon>Flavobacteriaceae</taxon>
    </lineage>
</organism>
<dbReference type="GO" id="GO:0043565">
    <property type="term" value="F:sequence-specific DNA binding"/>
    <property type="evidence" value="ECO:0007669"/>
    <property type="project" value="InterPro"/>
</dbReference>
<dbReference type="InterPro" id="IPR018060">
    <property type="entry name" value="HTH_AraC"/>
</dbReference>
<evidence type="ECO:0000259" key="4">
    <source>
        <dbReference type="PROSITE" id="PS01124"/>
    </source>
</evidence>
<proteinExistence type="predicted"/>
<keyword evidence="6" id="KW-1185">Reference proteome</keyword>
<dbReference type="OrthoDB" id="1096411at2"/>
<evidence type="ECO:0000256" key="1">
    <source>
        <dbReference type="ARBA" id="ARBA00023015"/>
    </source>
</evidence>
<dbReference type="EMBL" id="VSDQ01000163">
    <property type="protein sequence ID" value="TYA92192.1"/>
    <property type="molecule type" value="Genomic_DNA"/>
</dbReference>
<name>A0A5D0JE79_9FLAO</name>
<dbReference type="InterPro" id="IPR037923">
    <property type="entry name" value="HTH-like"/>
</dbReference>
<dbReference type="AlphaFoldDB" id="A0A5D0JE79"/>
<comment type="caution">
    <text evidence="5">The sequence shown here is derived from an EMBL/GenBank/DDBJ whole genome shotgun (WGS) entry which is preliminary data.</text>
</comment>
<dbReference type="GO" id="GO:0003700">
    <property type="term" value="F:DNA-binding transcription factor activity"/>
    <property type="evidence" value="ECO:0007669"/>
    <property type="project" value="InterPro"/>
</dbReference>
<dbReference type="Pfam" id="PF02311">
    <property type="entry name" value="AraC_binding"/>
    <property type="match status" value="1"/>
</dbReference>
<evidence type="ECO:0000313" key="6">
    <source>
        <dbReference type="Proteomes" id="UP000323930"/>
    </source>
</evidence>
<dbReference type="PANTHER" id="PTHR43280">
    <property type="entry name" value="ARAC-FAMILY TRANSCRIPTIONAL REGULATOR"/>
    <property type="match status" value="1"/>
</dbReference>
<evidence type="ECO:0000256" key="3">
    <source>
        <dbReference type="ARBA" id="ARBA00023163"/>
    </source>
</evidence>
<evidence type="ECO:0000313" key="5">
    <source>
        <dbReference type="EMBL" id="TYA92192.1"/>
    </source>
</evidence>
<dbReference type="SUPFAM" id="SSF51215">
    <property type="entry name" value="Regulatory protein AraC"/>
    <property type="match status" value="1"/>
</dbReference>
<dbReference type="Pfam" id="PF12833">
    <property type="entry name" value="HTH_18"/>
    <property type="match status" value="1"/>
</dbReference>
<keyword evidence="3" id="KW-0804">Transcription</keyword>